<sequence>MATNTETTTTEDERIGEELNYPAESWGGFLRNHFGPSLLWALTAIGSSHIVLAPTISGLYGVFAIWIAAAVFLVKYGGWELGVRYNYGVGRNPVEGYGDLPGPNHWAQWVTLLIVVVPQTIIAGSVGVAAASFLSAVVPGLGRLPAYALLLVVATVLVVSSRYSLLETVLKLFVVALGVLLVLGIFVAPPSAEVIAETAFAVPELRSAVFLGLFASMAGFAPTGLGTTINLASWSMAKEQGARALRDRNLDPHDEQFHDYIAAWIKTGRRDFNLAYAFTFVLIVAMILLGANVLYPNPPTDQNLAIALGSILEESFGPWAYWAMIVGAFAALYSTVITLLDGAPRVASDILPLVLEREMDTERVRKTLVILMAVISFVPLLVIGSLPVTLVVGAAIMVSVFQFFYYVANYYVVREHLPARFQPGTGAKTYYAVATLLVIVFGLLGAGSQLGIVG</sequence>
<reference evidence="6 7" key="1">
    <citation type="journal article" date="2014" name="PLoS Genet.">
        <title>Phylogenetically driven sequencing of extremely halophilic archaea reveals strategies for static and dynamic osmo-response.</title>
        <authorList>
            <person name="Becker E.A."/>
            <person name="Seitzer P.M."/>
            <person name="Tritt A."/>
            <person name="Larsen D."/>
            <person name="Krusor M."/>
            <person name="Yao A.I."/>
            <person name="Wu D."/>
            <person name="Madern D."/>
            <person name="Eisen J.A."/>
            <person name="Darling A.E."/>
            <person name="Facciotti M.T."/>
        </authorList>
    </citation>
    <scope>NUCLEOTIDE SEQUENCE [LARGE SCALE GENOMIC DNA]</scope>
    <source>
        <strain evidence="6 7">DSM 5350</strain>
    </source>
</reference>
<feature type="transmembrane region" description="Helical" evidence="5">
    <location>
        <begin position="144"/>
        <end position="161"/>
    </location>
</feature>
<keyword evidence="4 5" id="KW-0472">Membrane</keyword>
<feature type="transmembrane region" description="Helical" evidence="5">
    <location>
        <begin position="274"/>
        <end position="295"/>
    </location>
</feature>
<dbReference type="OrthoDB" id="213464at2157"/>
<dbReference type="Gene3D" id="1.20.1740.10">
    <property type="entry name" value="Amino acid/polyamine transporter I"/>
    <property type="match status" value="1"/>
</dbReference>
<keyword evidence="3 5" id="KW-1133">Transmembrane helix</keyword>
<feature type="transmembrane region" description="Helical" evidence="5">
    <location>
        <begin position="208"/>
        <end position="233"/>
    </location>
</feature>
<feature type="transmembrane region" description="Helical" evidence="5">
    <location>
        <begin position="429"/>
        <end position="452"/>
    </location>
</feature>
<dbReference type="RefSeq" id="WP_006077197.1">
    <property type="nucleotide sequence ID" value="NZ_AOMD01000018.1"/>
</dbReference>
<comment type="caution">
    <text evidence="6">The sequence shown here is derived from an EMBL/GenBank/DDBJ whole genome shotgun (WGS) entry which is preliminary data.</text>
</comment>
<evidence type="ECO:0000256" key="5">
    <source>
        <dbReference type="SAM" id="Phobius"/>
    </source>
</evidence>
<dbReference type="InParanoid" id="M0MIW0"/>
<feature type="transmembrane region" description="Helical" evidence="5">
    <location>
        <begin position="168"/>
        <end position="188"/>
    </location>
</feature>
<keyword evidence="2 5" id="KW-0812">Transmembrane</keyword>
<feature type="transmembrane region" description="Helical" evidence="5">
    <location>
        <begin position="50"/>
        <end position="74"/>
    </location>
</feature>
<dbReference type="NCBIfam" id="NF037982">
    <property type="entry name" value="Nramp_1"/>
    <property type="match status" value="1"/>
</dbReference>
<protein>
    <submittedName>
        <fullName evidence="6">NRAMP family Mn2+/Fe2+ transporter</fullName>
    </submittedName>
</protein>
<feature type="transmembrane region" description="Helical" evidence="5">
    <location>
        <begin position="109"/>
        <end position="138"/>
    </location>
</feature>
<evidence type="ECO:0000313" key="7">
    <source>
        <dbReference type="Proteomes" id="UP000011669"/>
    </source>
</evidence>
<evidence type="ECO:0000256" key="2">
    <source>
        <dbReference type="ARBA" id="ARBA00022692"/>
    </source>
</evidence>
<keyword evidence="7" id="KW-1185">Reference proteome</keyword>
<feature type="transmembrane region" description="Helical" evidence="5">
    <location>
        <begin position="319"/>
        <end position="340"/>
    </location>
</feature>
<dbReference type="InterPro" id="IPR001046">
    <property type="entry name" value="NRAMP_fam"/>
</dbReference>
<accession>M0MIW0</accession>
<evidence type="ECO:0000313" key="6">
    <source>
        <dbReference type="EMBL" id="EMA45293.1"/>
    </source>
</evidence>
<dbReference type="Proteomes" id="UP000011669">
    <property type="component" value="Unassembled WGS sequence"/>
</dbReference>
<dbReference type="PATRIC" id="fig|1227455.4.peg.1364"/>
<evidence type="ECO:0000256" key="4">
    <source>
        <dbReference type="ARBA" id="ARBA00023136"/>
    </source>
</evidence>
<dbReference type="Pfam" id="PF01566">
    <property type="entry name" value="Nramp"/>
    <property type="match status" value="1"/>
</dbReference>
<evidence type="ECO:0000256" key="3">
    <source>
        <dbReference type="ARBA" id="ARBA00022989"/>
    </source>
</evidence>
<feature type="transmembrane region" description="Helical" evidence="5">
    <location>
        <begin position="367"/>
        <end position="384"/>
    </location>
</feature>
<dbReference type="STRING" id="1227455.C449_06700"/>
<organism evidence="6 7">
    <name type="scientific">Halococcus saccharolyticus DSM 5350</name>
    <dbReference type="NCBI Taxonomy" id="1227455"/>
    <lineage>
        <taxon>Archaea</taxon>
        <taxon>Methanobacteriati</taxon>
        <taxon>Methanobacteriota</taxon>
        <taxon>Stenosarchaea group</taxon>
        <taxon>Halobacteria</taxon>
        <taxon>Halobacteriales</taxon>
        <taxon>Halococcaceae</taxon>
        <taxon>Halococcus</taxon>
    </lineage>
</organism>
<evidence type="ECO:0000256" key="1">
    <source>
        <dbReference type="ARBA" id="ARBA00004141"/>
    </source>
</evidence>
<feature type="transmembrane region" description="Helical" evidence="5">
    <location>
        <begin position="390"/>
        <end position="408"/>
    </location>
</feature>
<name>M0MIW0_9EURY</name>
<proteinExistence type="predicted"/>
<dbReference type="GO" id="GO:0046873">
    <property type="term" value="F:metal ion transmembrane transporter activity"/>
    <property type="evidence" value="ECO:0007669"/>
    <property type="project" value="InterPro"/>
</dbReference>
<dbReference type="AlphaFoldDB" id="M0MIW0"/>
<dbReference type="EMBL" id="AOMD01000018">
    <property type="protein sequence ID" value="EMA45293.1"/>
    <property type="molecule type" value="Genomic_DNA"/>
</dbReference>
<dbReference type="GO" id="GO:0016020">
    <property type="term" value="C:membrane"/>
    <property type="evidence" value="ECO:0007669"/>
    <property type="project" value="UniProtKB-SubCell"/>
</dbReference>
<gene>
    <name evidence="6" type="ORF">C449_06700</name>
</gene>
<comment type="subcellular location">
    <subcellularLocation>
        <location evidence="1">Membrane</location>
        <topology evidence="1">Multi-pass membrane protein</topology>
    </subcellularLocation>
</comment>